<dbReference type="CDD" id="cd11614">
    <property type="entry name" value="SAF_CpaB_FlgA_like"/>
    <property type="match status" value="1"/>
</dbReference>
<keyword evidence="5" id="KW-1185">Reference proteome</keyword>
<name>A0A6N8JNX3_9ACTN</name>
<evidence type="ECO:0000256" key="2">
    <source>
        <dbReference type="SAM" id="SignalP"/>
    </source>
</evidence>
<protein>
    <submittedName>
        <fullName evidence="4">Flp pilus assembly protein CpaB</fullName>
    </submittedName>
</protein>
<dbReference type="Pfam" id="PF08666">
    <property type="entry name" value="SAF"/>
    <property type="match status" value="1"/>
</dbReference>
<feature type="chain" id="PRO_5038535823" evidence="2">
    <location>
        <begin position="19"/>
        <end position="267"/>
    </location>
</feature>
<dbReference type="Pfam" id="PF16976">
    <property type="entry name" value="RcpC"/>
    <property type="match status" value="1"/>
</dbReference>
<proteinExistence type="predicted"/>
<comment type="caution">
    <text evidence="4">The sequence shown here is derived from an EMBL/GenBank/DDBJ whole genome shotgun (WGS) entry which is preliminary data.</text>
</comment>
<evidence type="ECO:0000313" key="5">
    <source>
        <dbReference type="Proteomes" id="UP000463388"/>
    </source>
</evidence>
<organism evidence="4 5">
    <name type="scientific">Adlercreutzia mucosicola</name>
    <dbReference type="NCBI Taxonomy" id="580026"/>
    <lineage>
        <taxon>Bacteria</taxon>
        <taxon>Bacillati</taxon>
        <taxon>Actinomycetota</taxon>
        <taxon>Coriobacteriia</taxon>
        <taxon>Eggerthellales</taxon>
        <taxon>Eggerthellaceae</taxon>
        <taxon>Adlercreutzia</taxon>
    </lineage>
</organism>
<evidence type="ECO:0000313" key="4">
    <source>
        <dbReference type="EMBL" id="MVX60516.1"/>
    </source>
</evidence>
<evidence type="ECO:0000259" key="3">
    <source>
        <dbReference type="SMART" id="SM00858"/>
    </source>
</evidence>
<dbReference type="InterPro" id="IPR013974">
    <property type="entry name" value="SAF"/>
</dbReference>
<sequence length="267" mass="26450">MKVNKRVLVSALCGLCCAACVGLYLVGVKGEADAARAEALARYGGDQIEVCVASRDIAAGEVVESGAVATKLWVADLLPDGAVTDPARIVGQRVGSAIYRGEVICAQRTEISESELSVPEGMAAISVPARAVQAVGGLVEAGMVVDVYATGPASTTRLVAGALVLASSAANEGASAQAAWLTLAVEPDQVQEVVAAAQNLELYFTLPPAAASEAADAGEGEEGGADDIEGADAGEAGVTDGDGPPSATEAAGEGSPAPTDSAEAVIL</sequence>
<feature type="domain" description="SAF" evidence="3">
    <location>
        <begin position="48"/>
        <end position="110"/>
    </location>
</feature>
<dbReference type="InterPro" id="IPR017592">
    <property type="entry name" value="Pilus_assmbl_Flp-typ_CpaB"/>
</dbReference>
<accession>A0A6N8JNX3</accession>
<dbReference type="InterPro" id="IPR031571">
    <property type="entry name" value="RcpC_dom"/>
</dbReference>
<reference evidence="4 5" key="1">
    <citation type="submission" date="2019-12" db="EMBL/GenBank/DDBJ databases">
        <title>Microbes associate with the intestines of laboratory mice.</title>
        <authorList>
            <person name="Navarre W."/>
            <person name="Wong E."/>
        </authorList>
    </citation>
    <scope>NUCLEOTIDE SEQUENCE [LARGE SCALE GENOMIC DNA]</scope>
    <source>
        <strain evidence="4 5">NM66_B29</strain>
    </source>
</reference>
<feature type="region of interest" description="Disordered" evidence="1">
    <location>
        <begin position="213"/>
        <end position="267"/>
    </location>
</feature>
<dbReference type="AlphaFoldDB" id="A0A6N8JNX3"/>
<dbReference type="OrthoDB" id="3177887at2"/>
<evidence type="ECO:0000256" key="1">
    <source>
        <dbReference type="SAM" id="MobiDB-lite"/>
    </source>
</evidence>
<dbReference type="RefSeq" id="WP_160345086.1">
    <property type="nucleotide sequence ID" value="NZ_JAOAKZ010000039.1"/>
</dbReference>
<feature type="compositionally biased region" description="Acidic residues" evidence="1">
    <location>
        <begin position="216"/>
        <end position="232"/>
    </location>
</feature>
<dbReference type="SMART" id="SM00858">
    <property type="entry name" value="SAF"/>
    <property type="match status" value="1"/>
</dbReference>
<dbReference type="Gene3D" id="3.90.1210.10">
    <property type="entry name" value="Antifreeze-like/N-acetylneuraminic acid synthase C-terminal domain"/>
    <property type="match status" value="1"/>
</dbReference>
<dbReference type="NCBIfam" id="TIGR03177">
    <property type="entry name" value="pilus_cpaB"/>
    <property type="match status" value="1"/>
</dbReference>
<feature type="signal peptide" evidence="2">
    <location>
        <begin position="1"/>
        <end position="18"/>
    </location>
</feature>
<dbReference type="Proteomes" id="UP000463388">
    <property type="component" value="Unassembled WGS sequence"/>
</dbReference>
<gene>
    <name evidence="4" type="primary">cpaB</name>
    <name evidence="4" type="ORF">GKZ27_03445</name>
</gene>
<keyword evidence="2" id="KW-0732">Signal</keyword>
<dbReference type="EMBL" id="WSRR01000005">
    <property type="protein sequence ID" value="MVX60516.1"/>
    <property type="molecule type" value="Genomic_DNA"/>
</dbReference>